<dbReference type="SUPFAM" id="SSF55874">
    <property type="entry name" value="ATPase domain of HSP90 chaperone/DNA topoisomerase II/histidine kinase"/>
    <property type="match status" value="1"/>
</dbReference>
<gene>
    <name evidence="6" type="ORF">FLX08_24165</name>
</gene>
<feature type="domain" description="Carrier" evidence="5">
    <location>
        <begin position="177"/>
        <end position="253"/>
    </location>
</feature>
<dbReference type="PANTHER" id="PTHR24421">
    <property type="entry name" value="NITRATE/NITRITE SENSOR PROTEIN NARX-RELATED"/>
    <property type="match status" value="1"/>
</dbReference>
<evidence type="ECO:0000256" key="2">
    <source>
        <dbReference type="ARBA" id="ARBA00022777"/>
    </source>
</evidence>
<reference evidence="6 7" key="1">
    <citation type="submission" date="2019-07" db="EMBL/GenBank/DDBJ databases">
        <title>Microbispora hainanensis DSM 45428.</title>
        <authorList>
            <person name="Thawai C."/>
        </authorList>
    </citation>
    <scope>NUCLEOTIDE SEQUENCE [LARGE SCALE GENOMIC DNA]</scope>
    <source>
        <strain evidence="6 7">DSM 45428</strain>
    </source>
</reference>
<evidence type="ECO:0000313" key="7">
    <source>
        <dbReference type="Proteomes" id="UP000316541"/>
    </source>
</evidence>
<keyword evidence="1" id="KW-0808">Transferase</keyword>
<proteinExistence type="predicted"/>
<keyword evidence="4" id="KW-0472">Membrane</keyword>
<dbReference type="CDD" id="cd16917">
    <property type="entry name" value="HATPase_UhpB-NarQ-NarX-like"/>
    <property type="match status" value="1"/>
</dbReference>
<dbReference type="InterPro" id="IPR036890">
    <property type="entry name" value="HATPase_C_sf"/>
</dbReference>
<dbReference type="GO" id="GO:0046983">
    <property type="term" value="F:protein dimerization activity"/>
    <property type="evidence" value="ECO:0007669"/>
    <property type="project" value="InterPro"/>
</dbReference>
<feature type="transmembrane region" description="Helical" evidence="4">
    <location>
        <begin position="87"/>
        <end position="105"/>
    </location>
</feature>
<dbReference type="InterPro" id="IPR009081">
    <property type="entry name" value="PP-bd_ACP"/>
</dbReference>
<dbReference type="AlphaFoldDB" id="A0A544YNU1"/>
<feature type="transmembrane region" description="Helical" evidence="4">
    <location>
        <begin position="111"/>
        <end position="126"/>
    </location>
</feature>
<dbReference type="Pfam" id="PF07730">
    <property type="entry name" value="HisKA_3"/>
    <property type="match status" value="1"/>
</dbReference>
<keyword evidence="4" id="KW-1133">Transmembrane helix</keyword>
<accession>A0A544YNU1</accession>
<organism evidence="6 7">
    <name type="scientific">Microbispora hainanensis</name>
    <dbReference type="NCBI Taxonomy" id="568844"/>
    <lineage>
        <taxon>Bacteria</taxon>
        <taxon>Bacillati</taxon>
        <taxon>Actinomycetota</taxon>
        <taxon>Actinomycetes</taxon>
        <taxon>Streptosporangiales</taxon>
        <taxon>Streptosporangiaceae</taxon>
        <taxon>Microbispora</taxon>
    </lineage>
</organism>
<evidence type="ECO:0000256" key="1">
    <source>
        <dbReference type="ARBA" id="ARBA00022679"/>
    </source>
</evidence>
<evidence type="ECO:0000256" key="4">
    <source>
        <dbReference type="SAM" id="Phobius"/>
    </source>
</evidence>
<dbReference type="EMBL" id="VIRM01000032">
    <property type="protein sequence ID" value="TQS18441.1"/>
    <property type="molecule type" value="Genomic_DNA"/>
</dbReference>
<dbReference type="Proteomes" id="UP000316541">
    <property type="component" value="Unassembled WGS sequence"/>
</dbReference>
<evidence type="ECO:0000313" key="6">
    <source>
        <dbReference type="EMBL" id="TQS18441.1"/>
    </source>
</evidence>
<dbReference type="PROSITE" id="PS50075">
    <property type="entry name" value="CARRIER"/>
    <property type="match status" value="1"/>
</dbReference>
<evidence type="ECO:0000259" key="5">
    <source>
        <dbReference type="PROSITE" id="PS50075"/>
    </source>
</evidence>
<keyword evidence="4" id="KW-0812">Transmembrane</keyword>
<dbReference type="InterPro" id="IPR011712">
    <property type="entry name" value="Sig_transdc_His_kin_sub3_dim/P"/>
</dbReference>
<keyword evidence="2 6" id="KW-0418">Kinase</keyword>
<comment type="caution">
    <text evidence="6">The sequence shown here is derived from an EMBL/GenBank/DDBJ whole genome shotgun (WGS) entry which is preliminary data.</text>
</comment>
<protein>
    <submittedName>
        <fullName evidence="6">Sensor histidine kinase</fullName>
    </submittedName>
</protein>
<feature type="transmembrane region" description="Helical" evidence="4">
    <location>
        <begin position="27"/>
        <end position="45"/>
    </location>
</feature>
<feature type="transmembrane region" description="Helical" evidence="4">
    <location>
        <begin position="57"/>
        <end position="75"/>
    </location>
</feature>
<name>A0A544YNU1_9ACTN</name>
<dbReference type="GO" id="GO:0016020">
    <property type="term" value="C:membrane"/>
    <property type="evidence" value="ECO:0007669"/>
    <property type="project" value="InterPro"/>
</dbReference>
<dbReference type="Gene3D" id="3.30.565.10">
    <property type="entry name" value="Histidine kinase-like ATPase, C-terminal domain"/>
    <property type="match status" value="1"/>
</dbReference>
<dbReference type="PANTHER" id="PTHR24421:SF63">
    <property type="entry name" value="SENSOR HISTIDINE KINASE DESK"/>
    <property type="match status" value="1"/>
</dbReference>
<dbReference type="InterPro" id="IPR050482">
    <property type="entry name" value="Sensor_HK_TwoCompSys"/>
</dbReference>
<feature type="transmembrane region" description="Helical" evidence="4">
    <location>
        <begin position="155"/>
        <end position="173"/>
    </location>
</feature>
<dbReference type="Gene3D" id="1.20.5.1930">
    <property type="match status" value="1"/>
</dbReference>
<keyword evidence="3" id="KW-0902">Two-component regulatory system</keyword>
<dbReference type="GO" id="GO:0000155">
    <property type="term" value="F:phosphorelay sensor kinase activity"/>
    <property type="evidence" value="ECO:0007669"/>
    <property type="project" value="InterPro"/>
</dbReference>
<sequence>MLRRDSGMIRLANVFTFGGIDERPSRLRRLMGMSMGLIYVFYPVSEVTNGTVSGARAVWWMGALAVFVAVYLAVVLAPRDFDHRPRWMFPLLGVATVMAAVFPLIFRSPSWLTLAVYLVVVFAMGLPPRRALLGIAAMAGLVVAEGKIMGADDGTVWALVLQIITLGVLFVSVRNTRVLVVQLKQAQSEVARLAATEERLRIARDLHDLLGHSLSLIVLKSELARRLGEQGSPKAAGEVADIESVARQALAQVREAVSGYRRRRLSEEIDGARSSLGVAGVALTVRTCGTPLPEDLDGLFAWAVREATINVVRHSGATRCEIDVSYDEEGAVLEIADNGGGAYEPGNGLTGLGERVHAAGGSLQVEGGKRGFRVRVAVPPPLDRTPEMIADRLGE</sequence>
<evidence type="ECO:0000256" key="3">
    <source>
        <dbReference type="ARBA" id="ARBA00023012"/>
    </source>
</evidence>